<keyword evidence="3" id="KW-1185">Reference proteome</keyword>
<evidence type="ECO:0000256" key="1">
    <source>
        <dbReference type="SAM" id="SignalP"/>
    </source>
</evidence>
<gene>
    <name evidence="2" type="ORF">AGRA3207_004198</name>
</gene>
<dbReference type="InterPro" id="IPR006311">
    <property type="entry name" value="TAT_signal"/>
</dbReference>
<feature type="chain" id="PRO_5046838361" description="Secreted protein" evidence="1">
    <location>
        <begin position="40"/>
        <end position="177"/>
    </location>
</feature>
<feature type="signal peptide" evidence="1">
    <location>
        <begin position="1"/>
        <end position="39"/>
    </location>
</feature>
<proteinExistence type="predicted"/>
<dbReference type="PROSITE" id="PS51318">
    <property type="entry name" value="TAT"/>
    <property type="match status" value="1"/>
</dbReference>
<keyword evidence="1" id="KW-0732">Signal</keyword>
<sequence length="177" mass="18256">MTSDHPSIRRRRLGRALTALTLACGCTAASTALTGVASAASVSLAGDAAAAPAGDLHDTSAMRSGTVAVRAAGTLRAPSCRSITFTGNAGRISVQTSPGGSVAWGIYMHDPSENAGPWVVDVYVGNRRVDHKTQNYPPHGSVAPRDAKSGRIFTIKATHTDLKGRVSHEVPNGCVIP</sequence>
<protein>
    <recommendedName>
        <fullName evidence="4">Secreted protein</fullName>
    </recommendedName>
</protein>
<evidence type="ECO:0000313" key="2">
    <source>
        <dbReference type="EMBL" id="QXJ23083.1"/>
    </source>
</evidence>
<organism evidence="2 3">
    <name type="scientific">Actinomadura graeca</name>
    <dbReference type="NCBI Taxonomy" id="2750812"/>
    <lineage>
        <taxon>Bacteria</taxon>
        <taxon>Bacillati</taxon>
        <taxon>Actinomycetota</taxon>
        <taxon>Actinomycetes</taxon>
        <taxon>Streptosporangiales</taxon>
        <taxon>Thermomonosporaceae</taxon>
        <taxon>Actinomadura</taxon>
    </lineage>
</organism>
<dbReference type="RefSeq" id="WP_231328764.1">
    <property type="nucleotide sequence ID" value="NZ_CP059572.1"/>
</dbReference>
<evidence type="ECO:0008006" key="4">
    <source>
        <dbReference type="Google" id="ProtNLM"/>
    </source>
</evidence>
<reference evidence="2" key="1">
    <citation type="submission" date="2020-07" db="EMBL/GenBank/DDBJ databases">
        <authorList>
            <person name="Tarantini F.S."/>
            <person name="Hong K.W."/>
            <person name="Chan K.G."/>
        </authorList>
    </citation>
    <scope>NUCLEOTIDE SEQUENCE</scope>
    <source>
        <strain evidence="2">32-07</strain>
    </source>
</reference>
<dbReference type="Proteomes" id="UP001049518">
    <property type="component" value="Chromosome"/>
</dbReference>
<dbReference type="EMBL" id="CP059572">
    <property type="protein sequence ID" value="QXJ23083.1"/>
    <property type="molecule type" value="Genomic_DNA"/>
</dbReference>
<evidence type="ECO:0000313" key="3">
    <source>
        <dbReference type="Proteomes" id="UP001049518"/>
    </source>
</evidence>
<accession>A0ABX8QWI4</accession>
<name>A0ABX8QWI4_9ACTN</name>